<dbReference type="CDD" id="cd00519">
    <property type="entry name" value="Lipase_3"/>
    <property type="match status" value="1"/>
</dbReference>
<dbReference type="Proteomes" id="UP000201465">
    <property type="component" value="Segment"/>
</dbReference>
<feature type="non-terminal residue" evidence="2">
    <location>
        <position position="1"/>
    </location>
</feature>
<feature type="domain" description="Fungal lipase-type" evidence="1">
    <location>
        <begin position="125"/>
        <end position="257"/>
    </location>
</feature>
<evidence type="ECO:0000313" key="2">
    <source>
        <dbReference type="EMBL" id="SHO33292.1"/>
    </source>
</evidence>
<keyword evidence="3" id="KW-1185">Reference proteome</keyword>
<dbReference type="InterPro" id="IPR029058">
    <property type="entry name" value="AB_hydrolase_fold"/>
</dbReference>
<dbReference type="InterPro" id="IPR002921">
    <property type="entry name" value="Fungal_lipase-type"/>
</dbReference>
<dbReference type="SUPFAM" id="SSF53474">
    <property type="entry name" value="alpha/beta-Hydrolases"/>
    <property type="match status" value="1"/>
</dbReference>
<dbReference type="GO" id="GO:0006629">
    <property type="term" value="P:lipid metabolic process"/>
    <property type="evidence" value="ECO:0007669"/>
    <property type="project" value="InterPro"/>
</dbReference>
<proteinExistence type="predicted"/>
<dbReference type="GeneID" id="30523179"/>
<organism evidence="2 3">
    <name type="scientific">Cedratvirus A11</name>
    <dbReference type="NCBI Taxonomy" id="1903266"/>
    <lineage>
        <taxon>Viruses</taxon>
        <taxon>Pithoviruses</taxon>
        <taxon>Orthocedratvirinae</taxon>
        <taxon>Alphacedratvirus</taxon>
        <taxon>Alphacedratvirus aljazairmassiliense</taxon>
    </lineage>
</organism>
<name>A0A1M7XUB5_9VIRU</name>
<dbReference type="Gene3D" id="3.40.50.1820">
    <property type="entry name" value="alpha/beta hydrolase"/>
    <property type="match status" value="1"/>
</dbReference>
<dbReference type="InterPro" id="IPR051218">
    <property type="entry name" value="Sec_MonoDiacylglyc_Lipase"/>
</dbReference>
<dbReference type="KEGG" id="vg:30523179"/>
<dbReference type="Pfam" id="PF01764">
    <property type="entry name" value="Lipase_3"/>
    <property type="match status" value="1"/>
</dbReference>
<dbReference type="RefSeq" id="YP_009329164.1">
    <property type="nucleotide sequence ID" value="NC_032108.1"/>
</dbReference>
<reference evidence="2 3" key="1">
    <citation type="submission" date="2016-11" db="EMBL/GenBank/DDBJ databases">
        <authorList>
            <consortium name="Urmite Genomes"/>
        </authorList>
    </citation>
    <scope>NUCLEOTIDE SEQUENCE [LARGE SCALE GENOMIC DNA]</scope>
    <source>
        <strain evidence="2 3">A11</strain>
    </source>
</reference>
<dbReference type="PANTHER" id="PTHR45856">
    <property type="entry name" value="ALPHA/BETA-HYDROLASES SUPERFAMILY PROTEIN"/>
    <property type="match status" value="1"/>
</dbReference>
<dbReference type="PANTHER" id="PTHR45856:SF24">
    <property type="entry name" value="FUNGAL LIPASE-LIKE DOMAIN-CONTAINING PROTEIN"/>
    <property type="match status" value="1"/>
</dbReference>
<protein>
    <submittedName>
        <fullName evidence="2">Class 3 lipase</fullName>
    </submittedName>
</protein>
<evidence type="ECO:0000259" key="1">
    <source>
        <dbReference type="Pfam" id="PF01764"/>
    </source>
</evidence>
<sequence>LCPETNSQSQVQRKHSSPQQMQFNVSPLLSSGFLQAYSNTQICTCPGVDCELTYIPSYPPREGKSYSPEMSSYLLELVSNLYNAAYLSEPVQETPGLKLLSYFSLNPEREDRIAALYRRKKTAYLIFRGTVGEEEFALDLDYAQVALSERKSGCPAFPILVHRGFLTAYTFIEKQLNQALAELDINKLYIAGHSLGGALATIATFYQNHKRESPTYKTVTYVYGSPRVGNVNFSSYLNKVAFYNVQNENDIVCQVPLSVTPFVEREGEQVSLYYYQHAGKVYLFRDNWLSYIGNHSINIYRKNIAQGSCICL</sequence>
<accession>A0A1M7XUB5</accession>
<dbReference type="EMBL" id="LT671577">
    <property type="protein sequence ID" value="SHO33292.1"/>
    <property type="molecule type" value="Genomic_DNA"/>
</dbReference>
<gene>
    <name evidence="2" type="ORF">BQ3484_224</name>
</gene>
<evidence type="ECO:0000313" key="3">
    <source>
        <dbReference type="Proteomes" id="UP000201465"/>
    </source>
</evidence>